<gene>
    <name evidence="2" type="ORF">C7T94_12010</name>
</gene>
<protein>
    <recommendedName>
        <fullName evidence="1">DUF4296 domain-containing protein</fullName>
    </recommendedName>
</protein>
<keyword evidence="3" id="KW-1185">Reference proteome</keyword>
<dbReference type="Pfam" id="PF14129">
    <property type="entry name" value="DUF4296"/>
    <property type="match status" value="1"/>
</dbReference>
<accession>A0A2T3HLI9</accession>
<dbReference type="RefSeq" id="WP_107215560.1">
    <property type="nucleotide sequence ID" value="NZ_KZ686269.1"/>
</dbReference>
<evidence type="ECO:0000313" key="3">
    <source>
        <dbReference type="Proteomes" id="UP000240912"/>
    </source>
</evidence>
<organism evidence="2 3">
    <name type="scientific">Pedobacter yulinensis</name>
    <dbReference type="NCBI Taxonomy" id="2126353"/>
    <lineage>
        <taxon>Bacteria</taxon>
        <taxon>Pseudomonadati</taxon>
        <taxon>Bacteroidota</taxon>
        <taxon>Sphingobacteriia</taxon>
        <taxon>Sphingobacteriales</taxon>
        <taxon>Sphingobacteriaceae</taxon>
        <taxon>Pedobacter</taxon>
    </lineage>
</organism>
<dbReference type="Proteomes" id="UP000240912">
    <property type="component" value="Unassembled WGS sequence"/>
</dbReference>
<dbReference type="OrthoDB" id="678784at2"/>
<comment type="caution">
    <text evidence="2">The sequence shown here is derived from an EMBL/GenBank/DDBJ whole genome shotgun (WGS) entry which is preliminary data.</text>
</comment>
<proteinExistence type="predicted"/>
<evidence type="ECO:0000313" key="2">
    <source>
        <dbReference type="EMBL" id="PST83300.1"/>
    </source>
</evidence>
<dbReference type="EMBL" id="PYLS01000005">
    <property type="protein sequence ID" value="PST83300.1"/>
    <property type="molecule type" value="Genomic_DNA"/>
</dbReference>
<evidence type="ECO:0000259" key="1">
    <source>
        <dbReference type="Pfam" id="PF14129"/>
    </source>
</evidence>
<dbReference type="InterPro" id="IPR025381">
    <property type="entry name" value="DUF4296"/>
</dbReference>
<name>A0A2T3HLI9_9SPHI</name>
<feature type="domain" description="DUF4296" evidence="1">
    <location>
        <begin position="22"/>
        <end position="105"/>
    </location>
</feature>
<reference evidence="2 3" key="1">
    <citation type="submission" date="2018-03" db="EMBL/GenBank/DDBJ databases">
        <authorList>
            <person name="Keele B.F."/>
        </authorList>
    </citation>
    <scope>NUCLEOTIDE SEQUENCE [LARGE SCALE GENOMIC DNA]</scope>
    <source>
        <strain evidence="2 3">YL28-9</strain>
    </source>
</reference>
<sequence length="172" mass="19598">MRKLILGCWLAVLPFGCKPGIPEDVIQPRQMEDILVDIHLVDGYLTAMPRQDSVKQTGAAYYKGIYEKFGTDSAGYNRSLDYYYTNPEVFNEIYVKVTRRLKKLQAKQSKVDSLSLVQATKKASATTKRDSVKKADSLKKVLQVKKTDSLKKVRADSLKHSKKRIRKNVISR</sequence>
<dbReference type="AlphaFoldDB" id="A0A2T3HLI9"/>